<dbReference type="Pfam" id="PF25919">
    <property type="entry name" value="BSH_CusB"/>
    <property type="match status" value="1"/>
</dbReference>
<dbReference type="GO" id="GO:0030288">
    <property type="term" value="C:outer membrane-bounded periplasmic space"/>
    <property type="evidence" value="ECO:0007669"/>
    <property type="project" value="TreeGrafter"/>
</dbReference>
<evidence type="ECO:0000313" key="7">
    <source>
        <dbReference type="Proteomes" id="UP000184488"/>
    </source>
</evidence>
<accession>A0A1M6H735</accession>
<evidence type="ECO:0000259" key="3">
    <source>
        <dbReference type="Pfam" id="PF19335"/>
    </source>
</evidence>
<dbReference type="InterPro" id="IPR058790">
    <property type="entry name" value="BSH_CusB"/>
</dbReference>
<dbReference type="Pfam" id="PF25975">
    <property type="entry name" value="CzcB_C"/>
    <property type="match status" value="1"/>
</dbReference>
<feature type="transmembrane region" description="Helical" evidence="2">
    <location>
        <begin position="7"/>
        <end position="25"/>
    </location>
</feature>
<proteinExistence type="predicted"/>
<keyword evidence="7" id="KW-1185">Reference proteome</keyword>
<evidence type="ECO:0000259" key="4">
    <source>
        <dbReference type="Pfam" id="PF25919"/>
    </source>
</evidence>
<evidence type="ECO:0000259" key="5">
    <source>
        <dbReference type="Pfam" id="PF25975"/>
    </source>
</evidence>
<dbReference type="Proteomes" id="UP000184488">
    <property type="component" value="Unassembled WGS sequence"/>
</dbReference>
<gene>
    <name evidence="6" type="ORF">SAMN05444363_2897</name>
</gene>
<dbReference type="GO" id="GO:0060003">
    <property type="term" value="P:copper ion export"/>
    <property type="evidence" value="ECO:0007669"/>
    <property type="project" value="TreeGrafter"/>
</dbReference>
<dbReference type="Gene3D" id="2.40.420.20">
    <property type="match status" value="1"/>
</dbReference>
<sequence>MNRYLKYSLITIAIVTIGFAVYYFATKSDNHSSHEQQAVVYTCSMHPEIIRDKPGNCPICGMTLVKKITNNHTEENNSIENVLKPTDNFIVGNYQTTMAKDTTISNVINLPGLVAYDPNSSVNIAARISGRIEKMYVNYKYQKVTKGQKLFDLYSPELLTEQQNFIYLISNDAANTSIVEASKQKLMLYGMSGNHINSLMATKRANPVISIYSPAYGIIDATETMEVNSNTMSNASATSEILNVKEGNYIKKGETVFKLVNTDKVWGVFNVLQGYNGLLKMNQPITITTELDENNSINANINFIETQFNASDKSNRIRVYLNNAKLKLPIGLRLQGSVKTNPIKATWLQKQAFVSIGNKKIVFIKMNNGFKAKEIKTGIEMGDYIQVINGISIKDTIAKNAQYLIDSESFIKTE</sequence>
<evidence type="ECO:0000256" key="2">
    <source>
        <dbReference type="SAM" id="Phobius"/>
    </source>
</evidence>
<dbReference type="GO" id="GO:0046914">
    <property type="term" value="F:transition metal ion binding"/>
    <property type="evidence" value="ECO:0007669"/>
    <property type="project" value="TreeGrafter"/>
</dbReference>
<dbReference type="PANTHER" id="PTHR30097:SF15">
    <property type="entry name" value="CATION EFFLUX SYSTEM PROTEIN CUSB"/>
    <property type="match status" value="1"/>
</dbReference>
<dbReference type="EMBL" id="FQZI01000007">
    <property type="protein sequence ID" value="SHJ17986.1"/>
    <property type="molecule type" value="Genomic_DNA"/>
</dbReference>
<keyword evidence="1" id="KW-0813">Transport</keyword>
<evidence type="ECO:0000313" key="6">
    <source>
        <dbReference type="EMBL" id="SHJ17986.1"/>
    </source>
</evidence>
<protein>
    <submittedName>
        <fullName evidence="6">Membrane fusion protein, Cu(I)/Ag(I) efflux system</fullName>
    </submittedName>
</protein>
<dbReference type="InterPro" id="IPR051909">
    <property type="entry name" value="MFP_Cation_Efflux"/>
</dbReference>
<keyword evidence="2" id="KW-1133">Transmembrane helix</keyword>
<feature type="domain" description="Heavy metal binding" evidence="3">
    <location>
        <begin position="40"/>
        <end position="67"/>
    </location>
</feature>
<keyword evidence="2" id="KW-0472">Membrane</keyword>
<dbReference type="AlphaFoldDB" id="A0A1M6H735"/>
<organism evidence="6 7">
    <name type="scientific">Flavobacterium terrae</name>
    <dbReference type="NCBI Taxonomy" id="415425"/>
    <lineage>
        <taxon>Bacteria</taxon>
        <taxon>Pseudomonadati</taxon>
        <taxon>Bacteroidota</taxon>
        <taxon>Flavobacteriia</taxon>
        <taxon>Flavobacteriales</taxon>
        <taxon>Flavobacteriaceae</taxon>
        <taxon>Flavobacterium</taxon>
    </lineage>
</organism>
<dbReference type="Gene3D" id="2.40.30.170">
    <property type="match status" value="1"/>
</dbReference>
<feature type="domain" description="CzcB-like C-terminal circularly permuted SH3-like" evidence="5">
    <location>
        <begin position="349"/>
        <end position="403"/>
    </location>
</feature>
<name>A0A1M6H735_9FLAO</name>
<dbReference type="Pfam" id="PF19335">
    <property type="entry name" value="HMBD"/>
    <property type="match status" value="1"/>
</dbReference>
<dbReference type="OrthoDB" id="9806939at2"/>
<reference evidence="7" key="1">
    <citation type="submission" date="2016-11" db="EMBL/GenBank/DDBJ databases">
        <authorList>
            <person name="Varghese N."/>
            <person name="Submissions S."/>
        </authorList>
    </citation>
    <scope>NUCLEOTIDE SEQUENCE [LARGE SCALE GENOMIC DNA]</scope>
    <source>
        <strain evidence="7">DSM 18829</strain>
    </source>
</reference>
<dbReference type="RefSeq" id="WP_023579478.1">
    <property type="nucleotide sequence ID" value="NZ_FQZI01000007.1"/>
</dbReference>
<feature type="domain" description="CusB-like barrel-sandwich hybrid" evidence="4">
    <location>
        <begin position="123"/>
        <end position="223"/>
    </location>
</feature>
<dbReference type="GO" id="GO:0015679">
    <property type="term" value="P:plasma membrane copper ion transport"/>
    <property type="evidence" value="ECO:0007669"/>
    <property type="project" value="TreeGrafter"/>
</dbReference>
<dbReference type="InterPro" id="IPR045800">
    <property type="entry name" value="HMBD"/>
</dbReference>
<dbReference type="InterPro" id="IPR058649">
    <property type="entry name" value="CzcB_C"/>
</dbReference>
<evidence type="ECO:0000256" key="1">
    <source>
        <dbReference type="ARBA" id="ARBA00022448"/>
    </source>
</evidence>
<keyword evidence="2" id="KW-0812">Transmembrane</keyword>
<dbReference type="PANTHER" id="PTHR30097">
    <property type="entry name" value="CATION EFFLUX SYSTEM PROTEIN CUSB"/>
    <property type="match status" value="1"/>
</dbReference>
<dbReference type="STRING" id="415425.SAMN05444363_2897"/>